<feature type="region of interest" description="Disordered" evidence="3">
    <location>
        <begin position="1"/>
        <end position="25"/>
    </location>
</feature>
<protein>
    <submittedName>
        <fullName evidence="5">BQ2448_1213 protein</fullName>
    </submittedName>
</protein>
<dbReference type="GO" id="GO:0046982">
    <property type="term" value="F:protein heterodimerization activity"/>
    <property type="evidence" value="ECO:0007669"/>
    <property type="project" value="InterPro"/>
</dbReference>
<dbReference type="GO" id="GO:0008623">
    <property type="term" value="C:CHRAC"/>
    <property type="evidence" value="ECO:0007669"/>
    <property type="project" value="TreeGrafter"/>
</dbReference>
<dbReference type="AlphaFoldDB" id="A0A238FAL3"/>
<dbReference type="OrthoDB" id="636685at2759"/>
<evidence type="ECO:0000313" key="5">
    <source>
        <dbReference type="EMBL" id="SCV69819.1"/>
    </source>
</evidence>
<evidence type="ECO:0000256" key="2">
    <source>
        <dbReference type="ARBA" id="ARBA00023242"/>
    </source>
</evidence>
<comment type="subcellular location">
    <subcellularLocation>
        <location evidence="1">Nucleus</location>
    </subcellularLocation>
</comment>
<dbReference type="EMBL" id="FMSP01000005">
    <property type="protein sequence ID" value="SCV69819.1"/>
    <property type="molecule type" value="Genomic_DNA"/>
</dbReference>
<feature type="compositionally biased region" description="Low complexity" evidence="3">
    <location>
        <begin position="7"/>
        <end position="18"/>
    </location>
</feature>
<evidence type="ECO:0000256" key="1">
    <source>
        <dbReference type="ARBA" id="ARBA00004123"/>
    </source>
</evidence>
<organism evidence="5 6">
    <name type="scientific">Microbotryum intermedium</name>
    <dbReference type="NCBI Taxonomy" id="269621"/>
    <lineage>
        <taxon>Eukaryota</taxon>
        <taxon>Fungi</taxon>
        <taxon>Dikarya</taxon>
        <taxon>Basidiomycota</taxon>
        <taxon>Pucciniomycotina</taxon>
        <taxon>Microbotryomycetes</taxon>
        <taxon>Microbotryales</taxon>
        <taxon>Microbotryaceae</taxon>
        <taxon>Microbotryum</taxon>
    </lineage>
</organism>
<reference evidence="6" key="1">
    <citation type="submission" date="2016-09" db="EMBL/GenBank/DDBJ databases">
        <authorList>
            <person name="Jeantristanb JTB J.-T."/>
            <person name="Ricardo R."/>
        </authorList>
    </citation>
    <scope>NUCLEOTIDE SEQUENCE [LARGE SCALE GENOMIC DNA]</scope>
</reference>
<dbReference type="PANTHER" id="PTHR10252:SF54">
    <property type="entry name" value="CHROMATIN ACCESSIBILITY COMPLEX PROTEIN 1"/>
    <property type="match status" value="1"/>
</dbReference>
<dbReference type="GO" id="GO:0006261">
    <property type="term" value="P:DNA-templated DNA replication"/>
    <property type="evidence" value="ECO:0007669"/>
    <property type="project" value="TreeGrafter"/>
</dbReference>
<dbReference type="CDD" id="cd23645">
    <property type="entry name" value="HFD_Dpb3-like"/>
    <property type="match status" value="1"/>
</dbReference>
<feature type="domain" description="Transcription factor CBF/NF-Y/archaeal histone" evidence="4">
    <location>
        <begin position="29"/>
        <end position="91"/>
    </location>
</feature>
<accession>A0A238FAL3</accession>
<dbReference type="SUPFAM" id="SSF47113">
    <property type="entry name" value="Histone-fold"/>
    <property type="match status" value="1"/>
</dbReference>
<sequence>MPPKKLTTTPAAEASTSSHGARIPAGTTMLPISKVHKIIKADKDVRLCSKEAIFLISKTTEYMLGKVTQQSYAQARSQKRAKTVKYQDLATVAQRPEFFYLADVVPHTIPLNKALAIRQKMQEAAEGEGDEEIDPSSVIGGDNFEEGGDGESGIVVPEDGQESVEASSPNGGEEEEEDGSDHGAGMEVDR</sequence>
<dbReference type="PANTHER" id="PTHR10252">
    <property type="entry name" value="HISTONE-LIKE TRANSCRIPTION FACTOR CCAAT-RELATED"/>
    <property type="match status" value="1"/>
</dbReference>
<name>A0A238FAL3_9BASI</name>
<gene>
    <name evidence="5" type="ORF">BQ2448_1213</name>
</gene>
<keyword evidence="2" id="KW-0539">Nucleus</keyword>
<proteinExistence type="predicted"/>
<feature type="region of interest" description="Disordered" evidence="3">
    <location>
        <begin position="122"/>
        <end position="190"/>
    </location>
</feature>
<keyword evidence="6" id="KW-1185">Reference proteome</keyword>
<dbReference type="Gene3D" id="1.10.20.10">
    <property type="entry name" value="Histone, subunit A"/>
    <property type="match status" value="1"/>
</dbReference>
<dbReference type="Proteomes" id="UP000198372">
    <property type="component" value="Unassembled WGS sequence"/>
</dbReference>
<evidence type="ECO:0000259" key="4">
    <source>
        <dbReference type="Pfam" id="PF00808"/>
    </source>
</evidence>
<dbReference type="STRING" id="269621.A0A238FAL3"/>
<evidence type="ECO:0000256" key="3">
    <source>
        <dbReference type="SAM" id="MobiDB-lite"/>
    </source>
</evidence>
<dbReference type="Pfam" id="PF00808">
    <property type="entry name" value="CBFD_NFYB_HMF"/>
    <property type="match status" value="1"/>
</dbReference>
<evidence type="ECO:0000313" key="6">
    <source>
        <dbReference type="Proteomes" id="UP000198372"/>
    </source>
</evidence>
<dbReference type="InterPro" id="IPR009072">
    <property type="entry name" value="Histone-fold"/>
</dbReference>
<dbReference type="InterPro" id="IPR050568">
    <property type="entry name" value="Transcr_DNA_Rep_Reg"/>
</dbReference>
<feature type="compositionally biased region" description="Acidic residues" evidence="3">
    <location>
        <begin position="125"/>
        <end position="134"/>
    </location>
</feature>
<dbReference type="InterPro" id="IPR003958">
    <property type="entry name" value="CBFA_NFYB_domain"/>
</dbReference>